<dbReference type="PANTHER" id="PTHR43004:SF3">
    <property type="entry name" value="P-HYDROXYBENZOATE HYDROXYLASE"/>
    <property type="match status" value="1"/>
</dbReference>
<name>A0ABY4MMS9_9ACTN</name>
<dbReference type="InterPro" id="IPR002938">
    <property type="entry name" value="FAD-bd"/>
</dbReference>
<reference evidence="4" key="1">
    <citation type="submission" date="2021-10" db="EMBL/GenBank/DDBJ databases">
        <title>Streptomyces nigrumlapis sp.nov.,an antimicrobial producing actinobacterium isolated from Black Gobi rocks.</title>
        <authorList>
            <person name="Wen Y."/>
            <person name="Zhang W."/>
            <person name="Liu X.G."/>
        </authorList>
    </citation>
    <scope>NUCLEOTIDE SEQUENCE</scope>
    <source>
        <strain evidence="4">ST13-2-2</strain>
    </source>
</reference>
<feature type="domain" description="FAD-binding" evidence="3">
    <location>
        <begin position="2"/>
        <end position="249"/>
    </location>
</feature>
<keyword evidence="2" id="KW-0274">FAD</keyword>
<evidence type="ECO:0000313" key="5">
    <source>
        <dbReference type="Proteomes" id="UP000830115"/>
    </source>
</evidence>
<dbReference type="PANTHER" id="PTHR43004">
    <property type="entry name" value="TRK SYSTEM POTASSIUM UPTAKE PROTEIN"/>
    <property type="match status" value="1"/>
</dbReference>
<dbReference type="Gene3D" id="3.50.50.60">
    <property type="entry name" value="FAD/NAD(P)-binding domain"/>
    <property type="match status" value="2"/>
</dbReference>
<organism evidence="4 5">
    <name type="scientific">Streptomyces halobius</name>
    <dbReference type="NCBI Taxonomy" id="2879846"/>
    <lineage>
        <taxon>Bacteria</taxon>
        <taxon>Bacillati</taxon>
        <taxon>Actinomycetota</taxon>
        <taxon>Actinomycetes</taxon>
        <taxon>Kitasatosporales</taxon>
        <taxon>Streptomycetaceae</taxon>
        <taxon>Streptomyces</taxon>
    </lineage>
</organism>
<keyword evidence="1" id="KW-0285">Flavoprotein</keyword>
<dbReference type="InterPro" id="IPR050641">
    <property type="entry name" value="RIFMO-like"/>
</dbReference>
<evidence type="ECO:0000256" key="2">
    <source>
        <dbReference type="ARBA" id="ARBA00022827"/>
    </source>
</evidence>
<dbReference type="SUPFAM" id="SSF54373">
    <property type="entry name" value="FAD-linked reductases, C-terminal domain"/>
    <property type="match status" value="1"/>
</dbReference>
<evidence type="ECO:0000313" key="4">
    <source>
        <dbReference type="EMBL" id="UQA97706.1"/>
    </source>
</evidence>
<keyword evidence="5" id="KW-1185">Reference proteome</keyword>
<dbReference type="SUPFAM" id="SSF51905">
    <property type="entry name" value="FAD/NAD(P)-binding domain"/>
    <property type="match status" value="1"/>
</dbReference>
<proteinExistence type="predicted"/>
<accession>A0ABY4MMS9</accession>
<dbReference type="Proteomes" id="UP000830115">
    <property type="component" value="Chromosome"/>
</dbReference>
<gene>
    <name evidence="4" type="ORF">K9S39_12005</name>
</gene>
<feature type="domain" description="FAD-binding" evidence="3">
    <location>
        <begin position="277"/>
        <end position="363"/>
    </location>
</feature>
<evidence type="ECO:0000256" key="1">
    <source>
        <dbReference type="ARBA" id="ARBA00022630"/>
    </source>
</evidence>
<dbReference type="InterPro" id="IPR036188">
    <property type="entry name" value="FAD/NAD-bd_sf"/>
</dbReference>
<dbReference type="Gene3D" id="3.30.9.10">
    <property type="entry name" value="D-Amino Acid Oxidase, subunit A, domain 2"/>
    <property type="match status" value="2"/>
</dbReference>
<sequence>MIGGGPAGLLLARLLHQSGIDCVVLENRDRSYVEHRQRAGILEQGTADVLRACGAGERMDREGLVHDGIELRYGRRAHRLDFVELTGGRRVLVYPQTELVKDLMALQLDHGGAPLLFEARALAVTGADTDRPRIHYSHQGREQTLTCDYVVGCDGSHGITREAIPERARRTYERDYPYSWLGVLADVPPSSGELIYTHSERGFALFSMRTPAVSRLYLQVPNGTDPEDWPDDRIWDELEARSAVDATIDATIDAPREATGDAPRDATGKDAPWRLERGPIAAKSVLPLHSRVTEPMRYGRVLLAGDAAHIVPPTGAKGLNLAVADVTVLARALAQRYETGATELLDAYSATCLRRVWCAVQFSSAMTTTLHIAPGQSPFETRLQLARLDRVTSSPHAAAELAENYTGLPVG</sequence>
<dbReference type="EMBL" id="CP086322">
    <property type="protein sequence ID" value="UQA97706.1"/>
    <property type="molecule type" value="Genomic_DNA"/>
</dbReference>
<dbReference type="NCBIfam" id="NF006091">
    <property type="entry name" value="PRK08243.1"/>
    <property type="match status" value="1"/>
</dbReference>
<dbReference type="Pfam" id="PF01494">
    <property type="entry name" value="FAD_binding_3"/>
    <property type="match status" value="2"/>
</dbReference>
<dbReference type="RefSeq" id="WP_248868699.1">
    <property type="nucleotide sequence ID" value="NZ_CP086322.1"/>
</dbReference>
<dbReference type="PRINTS" id="PR00420">
    <property type="entry name" value="RNGMNOXGNASE"/>
</dbReference>
<evidence type="ECO:0000259" key="3">
    <source>
        <dbReference type="Pfam" id="PF01494"/>
    </source>
</evidence>
<protein>
    <submittedName>
        <fullName evidence="4">4-hydroxybenzoate 3-monooxygenase</fullName>
    </submittedName>
</protein>